<keyword evidence="2" id="KW-0645">Protease</keyword>
<evidence type="ECO:0000256" key="3">
    <source>
        <dbReference type="ARBA" id="ARBA00022801"/>
    </source>
</evidence>
<feature type="coiled-coil region" evidence="5">
    <location>
        <begin position="84"/>
        <end position="132"/>
    </location>
</feature>
<feature type="region of interest" description="Disordered" evidence="6">
    <location>
        <begin position="188"/>
        <end position="210"/>
    </location>
</feature>
<comment type="similarity">
    <text evidence="1">Belongs to the peptidase C40 family.</text>
</comment>
<protein>
    <recommendedName>
        <fullName evidence="7">NlpC/P60 domain-containing protein</fullName>
    </recommendedName>
</protein>
<comment type="caution">
    <text evidence="8">The sequence shown here is derived from an EMBL/GenBank/DDBJ whole genome shotgun (WGS) entry which is preliminary data.</text>
</comment>
<dbReference type="GO" id="GO:0006508">
    <property type="term" value="P:proteolysis"/>
    <property type="evidence" value="ECO:0007669"/>
    <property type="project" value="UniProtKB-KW"/>
</dbReference>
<dbReference type="OrthoDB" id="5177647at2"/>
<dbReference type="STRING" id="1229780.BN381_130045"/>
<reference evidence="8 9" key="1">
    <citation type="journal article" date="2013" name="ISME J.">
        <title>Metabolic model for the filamentous 'Candidatus Microthrix parvicella' based on genomic and metagenomic analyses.</title>
        <authorList>
            <person name="Jon McIlroy S."/>
            <person name="Kristiansen R."/>
            <person name="Albertsen M."/>
            <person name="Michael Karst S."/>
            <person name="Rossetti S."/>
            <person name="Lund Nielsen J."/>
            <person name="Tandoi V."/>
            <person name="James Seviour R."/>
            <person name="Nielsen P.H."/>
        </authorList>
    </citation>
    <scope>NUCLEOTIDE SEQUENCE [LARGE SCALE GENOMIC DNA]</scope>
    <source>
        <strain evidence="8 9">RN1</strain>
    </source>
</reference>
<feature type="compositionally biased region" description="Pro residues" evidence="6">
    <location>
        <begin position="351"/>
        <end position="376"/>
    </location>
</feature>
<dbReference type="Pfam" id="PF00877">
    <property type="entry name" value="NLPC_P60"/>
    <property type="match status" value="1"/>
</dbReference>
<dbReference type="PANTHER" id="PTHR47359">
    <property type="entry name" value="PEPTIDOGLYCAN DL-ENDOPEPTIDASE CWLO"/>
    <property type="match status" value="1"/>
</dbReference>
<feature type="region of interest" description="Disordered" evidence="6">
    <location>
        <begin position="280"/>
        <end position="384"/>
    </location>
</feature>
<dbReference type="Proteomes" id="UP000018291">
    <property type="component" value="Unassembled WGS sequence"/>
</dbReference>
<dbReference type="InterPro" id="IPR000064">
    <property type="entry name" value="NLP_P60_dom"/>
</dbReference>
<evidence type="ECO:0000313" key="8">
    <source>
        <dbReference type="EMBL" id="CCM62487.1"/>
    </source>
</evidence>
<organism evidence="8 9">
    <name type="scientific">Candidatus Neomicrothrix parvicella RN1</name>
    <dbReference type="NCBI Taxonomy" id="1229780"/>
    <lineage>
        <taxon>Bacteria</taxon>
        <taxon>Bacillati</taxon>
        <taxon>Actinomycetota</taxon>
        <taxon>Acidimicrobiia</taxon>
        <taxon>Acidimicrobiales</taxon>
        <taxon>Microthrixaceae</taxon>
        <taxon>Candidatus Neomicrothrix</taxon>
    </lineage>
</organism>
<dbReference type="eggNOG" id="COG0791">
    <property type="taxonomic scope" value="Bacteria"/>
</dbReference>
<feature type="compositionally biased region" description="Low complexity" evidence="6">
    <location>
        <begin position="294"/>
        <end position="329"/>
    </location>
</feature>
<evidence type="ECO:0000256" key="2">
    <source>
        <dbReference type="ARBA" id="ARBA00022670"/>
    </source>
</evidence>
<feature type="compositionally biased region" description="Basic and acidic residues" evidence="6">
    <location>
        <begin position="189"/>
        <end position="210"/>
    </location>
</feature>
<evidence type="ECO:0000313" key="9">
    <source>
        <dbReference type="Proteomes" id="UP000018291"/>
    </source>
</evidence>
<gene>
    <name evidence="8" type="ORF">BN381_130045</name>
</gene>
<dbReference type="InterPro" id="IPR051794">
    <property type="entry name" value="PG_Endopeptidase_C40"/>
</dbReference>
<feature type="compositionally biased region" description="Low complexity" evidence="6">
    <location>
        <begin position="338"/>
        <end position="350"/>
    </location>
</feature>
<feature type="domain" description="NlpC/P60" evidence="7">
    <location>
        <begin position="376"/>
        <end position="492"/>
    </location>
</feature>
<keyword evidence="5" id="KW-0175">Coiled coil</keyword>
<proteinExistence type="inferred from homology"/>
<keyword evidence="4" id="KW-0788">Thiol protease</keyword>
<dbReference type="InterPro" id="IPR038765">
    <property type="entry name" value="Papain-like_cys_pep_sf"/>
</dbReference>
<evidence type="ECO:0000256" key="5">
    <source>
        <dbReference type="SAM" id="Coils"/>
    </source>
</evidence>
<dbReference type="Gene3D" id="3.90.1720.10">
    <property type="entry name" value="endopeptidase domain like (from Nostoc punctiforme)"/>
    <property type="match status" value="1"/>
</dbReference>
<accession>R4Z1K4</accession>
<dbReference type="HOGENOM" id="CLU_623603_0_0_11"/>
<dbReference type="PANTHER" id="PTHR47359:SF3">
    <property type="entry name" value="NLP_P60 DOMAIN-CONTAINING PROTEIN-RELATED"/>
    <property type="match status" value="1"/>
</dbReference>
<evidence type="ECO:0000259" key="7">
    <source>
        <dbReference type="PROSITE" id="PS51935"/>
    </source>
</evidence>
<evidence type="ECO:0000256" key="4">
    <source>
        <dbReference type="ARBA" id="ARBA00022807"/>
    </source>
</evidence>
<sequence length="492" mass="51185">MRRIPLLRRSLSVLASRSFSATGRRQARRSLTSRAAAVPAAGLLVVSLLGVAPPASAQAPDGSKELAARVDHIVARRASLGDRISVLDEQANLAAEQLADVNNRAKVNESDVSSAEQEMQEARGQVRRYAVRAFTGGVGSGSASAHDNPTEAIRSRTLLATAQGNREQAVEQVRAARSDLTSKQQLLDETAKAKSDAQRRIKSARTETKQAEQELAATEAQVKGDLATALQREETQRIAAERAEAKRRQAEAEAAAQAQAKAAAEAEVAAQTVAEAEAVGLTESGSPSADSAGSNPSETPSRSTTTRPPAGSKRASGGTSSSEASAPATKIAAEQPKTPATPVPTTNRPRPTVPAPTAPPRPVAPPPPPPPPPPPSSTGQRAVQAALSMRGTPYRWGGESPGGFDCSGLVLWAYAQAGRGGLPHSSSMQASMGRRISVGELMPGDLVAYGSPVHHIGIYIGGGQYVHAPRTGDVVKVASIYRFNGTPIAVRI</sequence>
<dbReference type="AlphaFoldDB" id="R4Z1K4"/>
<keyword evidence="9" id="KW-1185">Reference proteome</keyword>
<evidence type="ECO:0000256" key="6">
    <source>
        <dbReference type="SAM" id="MobiDB-lite"/>
    </source>
</evidence>
<keyword evidence="3" id="KW-0378">Hydrolase</keyword>
<name>R4Z1K4_9ACTN</name>
<evidence type="ECO:0000256" key="1">
    <source>
        <dbReference type="ARBA" id="ARBA00007074"/>
    </source>
</evidence>
<dbReference type="GO" id="GO:0008234">
    <property type="term" value="F:cysteine-type peptidase activity"/>
    <property type="evidence" value="ECO:0007669"/>
    <property type="project" value="UniProtKB-KW"/>
</dbReference>
<dbReference type="PROSITE" id="PS51935">
    <property type="entry name" value="NLPC_P60"/>
    <property type="match status" value="1"/>
</dbReference>
<dbReference type="SUPFAM" id="SSF54001">
    <property type="entry name" value="Cysteine proteinases"/>
    <property type="match status" value="1"/>
</dbReference>
<dbReference type="EMBL" id="CANL01000005">
    <property type="protein sequence ID" value="CCM62487.1"/>
    <property type="molecule type" value="Genomic_DNA"/>
</dbReference>
<feature type="compositionally biased region" description="Polar residues" evidence="6">
    <location>
        <begin position="283"/>
        <end position="293"/>
    </location>
</feature>